<dbReference type="Proteomes" id="UP000438429">
    <property type="component" value="Unassembled WGS sequence"/>
</dbReference>
<sequence length="153" mass="17403">MGDIIIPTPRIRVPSPKIEDHNQAEYLEPPLPSTKAKDFIMKYEQEVLSFTDCIITRNKLLEIVYENSISVNLRATAWSSFTDFYKGPPVAFHVRTRNRLQEVLSITECNLAIYRLKLISESERRQRCAAVSGGLQVVQLSTAAVRADPRARL</sequence>
<evidence type="ECO:0000313" key="1">
    <source>
        <dbReference type="EMBL" id="KAF0035408.1"/>
    </source>
</evidence>
<reference evidence="1 2" key="1">
    <citation type="submission" date="2019-06" db="EMBL/GenBank/DDBJ databases">
        <title>Draft genomes of female and male turbot (Scophthalmus maximus).</title>
        <authorList>
            <person name="Xu H."/>
            <person name="Xu X.-W."/>
            <person name="Shao C."/>
            <person name="Chen S."/>
        </authorList>
    </citation>
    <scope>NUCLEOTIDE SEQUENCE [LARGE SCALE GENOMIC DNA]</scope>
    <source>
        <strain evidence="1">Ysfricsl-2016a</strain>
        <tissue evidence="1">Blood</tissue>
    </source>
</reference>
<dbReference type="AlphaFoldDB" id="A0A6A4STG9"/>
<proteinExistence type="predicted"/>
<protein>
    <submittedName>
        <fullName evidence="1">Uncharacterized protein</fullName>
    </submittedName>
</protein>
<name>A0A6A4STG9_SCOMX</name>
<gene>
    <name evidence="1" type="ORF">F2P81_013166</name>
</gene>
<dbReference type="EMBL" id="VEVO01000011">
    <property type="protein sequence ID" value="KAF0035408.1"/>
    <property type="molecule type" value="Genomic_DNA"/>
</dbReference>
<evidence type="ECO:0000313" key="2">
    <source>
        <dbReference type="Proteomes" id="UP000438429"/>
    </source>
</evidence>
<comment type="caution">
    <text evidence="1">The sequence shown here is derived from an EMBL/GenBank/DDBJ whole genome shotgun (WGS) entry which is preliminary data.</text>
</comment>
<accession>A0A6A4STG9</accession>
<organism evidence="1 2">
    <name type="scientific">Scophthalmus maximus</name>
    <name type="common">Turbot</name>
    <name type="synonym">Psetta maxima</name>
    <dbReference type="NCBI Taxonomy" id="52904"/>
    <lineage>
        <taxon>Eukaryota</taxon>
        <taxon>Metazoa</taxon>
        <taxon>Chordata</taxon>
        <taxon>Craniata</taxon>
        <taxon>Vertebrata</taxon>
        <taxon>Euteleostomi</taxon>
        <taxon>Actinopterygii</taxon>
        <taxon>Neopterygii</taxon>
        <taxon>Teleostei</taxon>
        <taxon>Neoteleostei</taxon>
        <taxon>Acanthomorphata</taxon>
        <taxon>Carangaria</taxon>
        <taxon>Pleuronectiformes</taxon>
        <taxon>Pleuronectoidei</taxon>
        <taxon>Scophthalmidae</taxon>
        <taxon>Scophthalmus</taxon>
    </lineage>
</organism>